<protein>
    <submittedName>
        <fullName evidence="2">Uncharacterized protein</fullName>
    </submittedName>
</protein>
<dbReference type="PANTHER" id="PTHR36770:SF1">
    <property type="entry name" value="PHOTOSYSTEM I ASSEMBLY FACTOR PSA3, CHLOROPLASTIC"/>
    <property type="match status" value="1"/>
</dbReference>
<dbReference type="EMBL" id="OZ019905">
    <property type="protein sequence ID" value="CAK9200822.1"/>
    <property type="molecule type" value="Genomic_DNA"/>
</dbReference>
<feature type="region of interest" description="Disordered" evidence="1">
    <location>
        <begin position="293"/>
        <end position="324"/>
    </location>
</feature>
<accession>A0ABP0TNA9</accession>
<proteinExistence type="predicted"/>
<reference evidence="2" key="1">
    <citation type="submission" date="2024-02" db="EMBL/GenBank/DDBJ databases">
        <authorList>
            <consortium name="ELIXIR-Norway"/>
            <consortium name="Elixir Norway"/>
        </authorList>
    </citation>
    <scope>NUCLEOTIDE SEQUENCE</scope>
</reference>
<dbReference type="InterPro" id="IPR037736">
    <property type="entry name" value="PSA3"/>
</dbReference>
<dbReference type="PANTHER" id="PTHR36770">
    <property type="entry name" value="PHOTOSYSTEM I ASSEMBLY FACTOR PSA3, CHLOROPLASTIC"/>
    <property type="match status" value="1"/>
</dbReference>
<evidence type="ECO:0000313" key="2">
    <source>
        <dbReference type="EMBL" id="CAK9200822.1"/>
    </source>
</evidence>
<evidence type="ECO:0000256" key="1">
    <source>
        <dbReference type="SAM" id="MobiDB-lite"/>
    </source>
</evidence>
<feature type="compositionally biased region" description="Polar residues" evidence="1">
    <location>
        <begin position="296"/>
        <end position="308"/>
    </location>
</feature>
<keyword evidence="3" id="KW-1185">Reference proteome</keyword>
<name>A0ABP0TNA9_9BRYO</name>
<gene>
    <name evidence="2" type="ORF">CSSPTR1EN2_LOCUS5599</name>
</gene>
<evidence type="ECO:0000313" key="3">
    <source>
        <dbReference type="Proteomes" id="UP001497512"/>
    </source>
</evidence>
<sequence length="324" mass="35067">MESLAAVNPITPIASSSFCSSQAPICSSCSCASPSSSYSSSSSSSCSDFRVFFYGGVVRHSLVSEARVLAASELQGRRRLQTPQRQQNFLNGGPVITAYLERNVNPVGDFFNRIRGSLPIVGLVSRILSDEGGVGNDRIQFVEFCRKVEKSCSADASRAFYSFTERHGTAAKAQYVLVWCWAAALGAGLLKSDDLLMGASRLRVSYDIQYEIENLELLMDEAAKKRAKSNAPAIDIPMEVRAEKALDAICKCCIGANFIAEDDVPLLTSILTTVFPSADALEVERIVESRLPDTQVDASNSLQPTQDLSSEEEVVQDMASSSTQ</sequence>
<organism evidence="2 3">
    <name type="scientific">Sphagnum troendelagicum</name>
    <dbReference type="NCBI Taxonomy" id="128251"/>
    <lineage>
        <taxon>Eukaryota</taxon>
        <taxon>Viridiplantae</taxon>
        <taxon>Streptophyta</taxon>
        <taxon>Embryophyta</taxon>
        <taxon>Bryophyta</taxon>
        <taxon>Sphagnophytina</taxon>
        <taxon>Sphagnopsida</taxon>
        <taxon>Sphagnales</taxon>
        <taxon>Sphagnaceae</taxon>
        <taxon>Sphagnum</taxon>
    </lineage>
</organism>
<dbReference type="Proteomes" id="UP001497512">
    <property type="component" value="Chromosome 13"/>
</dbReference>